<evidence type="ECO:0000313" key="4">
    <source>
        <dbReference type="Proteomes" id="UP000261088"/>
    </source>
</evidence>
<gene>
    <name evidence="3" type="ORF">DW986_07270</name>
    <name evidence="2" type="ORF">DXB61_01425</name>
    <name evidence="1" type="ORF">GMD92_11360</name>
</gene>
<dbReference type="EMBL" id="QSEF01000008">
    <property type="protein sequence ID" value="RGZ49144.1"/>
    <property type="molecule type" value="Genomic_DNA"/>
</dbReference>
<comment type="caution">
    <text evidence="3">The sequence shown here is derived from an EMBL/GenBank/DDBJ whole genome shotgun (WGS) entry which is preliminary data.</text>
</comment>
<dbReference type="RefSeq" id="WP_005643341.1">
    <property type="nucleotide sequence ID" value="NZ_CP072229.1"/>
</dbReference>
<reference evidence="4 5" key="1">
    <citation type="submission" date="2018-08" db="EMBL/GenBank/DDBJ databases">
        <title>A genome reference for cultivated species of the human gut microbiota.</title>
        <authorList>
            <person name="Zou Y."/>
            <person name="Xue W."/>
            <person name="Luo G."/>
        </authorList>
    </citation>
    <scope>NUCLEOTIDE SEQUENCE [LARGE SCALE GENOMIC DNA]</scope>
    <source>
        <strain evidence="3 5">AM50-15</strain>
        <strain evidence="2 4">OM05-11AA</strain>
    </source>
</reference>
<dbReference type="Proteomes" id="UP000285173">
    <property type="component" value="Unassembled WGS sequence"/>
</dbReference>
<dbReference type="EMBL" id="QSUP01000001">
    <property type="protein sequence ID" value="RGN54356.1"/>
    <property type="molecule type" value="Genomic_DNA"/>
</dbReference>
<proteinExistence type="predicted"/>
<dbReference type="EMBL" id="WNDA01000016">
    <property type="protein sequence ID" value="MTU69658.1"/>
    <property type="molecule type" value="Genomic_DNA"/>
</dbReference>
<sequence length="178" mass="19082">MLGLIGGGLGLANSMFGGIKAAKERKRQDRIIREAKQRNEDFFNSEYYQNYMDRSDVQAAMKRVRDTMRKSNQTAAASAAVTGATPEAVVAQKQANNEIIADAASGIQANADAYKNNVKSLYLNQQNALDQARLGQSAMSERGYAGMAGGALQTAGSLLGNSKLAGKMVDRLGSVWNK</sequence>
<protein>
    <submittedName>
        <fullName evidence="3">Uncharacterized protein</fullName>
    </submittedName>
</protein>
<accession>A0A3R6A035</accession>
<evidence type="ECO:0000313" key="2">
    <source>
        <dbReference type="EMBL" id="RGN54356.1"/>
    </source>
</evidence>
<evidence type="ECO:0000313" key="1">
    <source>
        <dbReference type="EMBL" id="MTU69658.1"/>
    </source>
</evidence>
<reference evidence="1 6" key="2">
    <citation type="journal article" date="2019" name="Nat. Med.">
        <title>A library of human gut bacterial isolates paired with longitudinal multiomics data enables mechanistic microbiome research.</title>
        <authorList>
            <person name="Poyet M."/>
            <person name="Groussin M."/>
            <person name="Gibbons S.M."/>
            <person name="Avila-Pacheco J."/>
            <person name="Jiang X."/>
            <person name="Kearney S.M."/>
            <person name="Perrotta A.R."/>
            <person name="Berdy B."/>
            <person name="Zhao S."/>
            <person name="Lieberman T.D."/>
            <person name="Swanson P.K."/>
            <person name="Smith M."/>
            <person name="Roesemann S."/>
            <person name="Alexander J.E."/>
            <person name="Rich S.A."/>
            <person name="Livny J."/>
            <person name="Vlamakis H."/>
            <person name="Clish C."/>
            <person name="Bullock K."/>
            <person name="Deik A."/>
            <person name="Scott J."/>
            <person name="Pierce K.A."/>
            <person name="Xavier R.J."/>
            <person name="Alm E.J."/>
        </authorList>
    </citation>
    <scope>NUCLEOTIDE SEQUENCE [LARGE SCALE GENOMIC DNA]</scope>
    <source>
        <strain evidence="1 6">BIOML-A16</strain>
    </source>
</reference>
<evidence type="ECO:0000313" key="6">
    <source>
        <dbReference type="Proteomes" id="UP000448908"/>
    </source>
</evidence>
<dbReference type="Proteomes" id="UP000448908">
    <property type="component" value="Unassembled WGS sequence"/>
</dbReference>
<dbReference type="AlphaFoldDB" id="A0A3R6A035"/>
<name>A0A3R6A035_9BACT</name>
<organism evidence="3 5">
    <name type="scientific">Parabacteroides merdae</name>
    <dbReference type="NCBI Taxonomy" id="46503"/>
    <lineage>
        <taxon>Bacteria</taxon>
        <taxon>Pseudomonadati</taxon>
        <taxon>Bacteroidota</taxon>
        <taxon>Bacteroidia</taxon>
        <taxon>Bacteroidales</taxon>
        <taxon>Tannerellaceae</taxon>
        <taxon>Parabacteroides</taxon>
    </lineage>
</organism>
<evidence type="ECO:0000313" key="3">
    <source>
        <dbReference type="EMBL" id="RGZ49144.1"/>
    </source>
</evidence>
<dbReference type="Proteomes" id="UP000261088">
    <property type="component" value="Unassembled WGS sequence"/>
</dbReference>
<evidence type="ECO:0000313" key="5">
    <source>
        <dbReference type="Proteomes" id="UP000285173"/>
    </source>
</evidence>